<keyword evidence="1" id="KW-0472">Membrane</keyword>
<dbReference type="Pfam" id="PF16074">
    <property type="entry name" value="PilW"/>
    <property type="match status" value="1"/>
</dbReference>
<dbReference type="EMBL" id="BSPX01000038">
    <property type="protein sequence ID" value="GLT23076.1"/>
    <property type="molecule type" value="Genomic_DNA"/>
</dbReference>
<keyword evidence="1" id="KW-1133">Transmembrane helix</keyword>
<keyword evidence="1" id="KW-0812">Transmembrane</keyword>
<feature type="transmembrane region" description="Helical" evidence="1">
    <location>
        <begin position="16"/>
        <end position="39"/>
    </location>
</feature>
<dbReference type="PROSITE" id="PS00409">
    <property type="entry name" value="PROKAR_NTER_METHYL"/>
    <property type="match status" value="1"/>
</dbReference>
<dbReference type="Proteomes" id="UP001157167">
    <property type="component" value="Unassembled WGS sequence"/>
</dbReference>
<gene>
    <name evidence="2" type="ORF">GCM10007933_25380</name>
</gene>
<accession>A0ABQ6FCR4</accession>
<name>A0ABQ6FCR4_9RHOO</name>
<protein>
    <recommendedName>
        <fullName evidence="4">Type IV pilus assembly protein PilW</fullName>
    </recommendedName>
</protein>
<evidence type="ECO:0008006" key="4">
    <source>
        <dbReference type="Google" id="ProtNLM"/>
    </source>
</evidence>
<evidence type="ECO:0000313" key="3">
    <source>
        <dbReference type="Proteomes" id="UP001157167"/>
    </source>
</evidence>
<dbReference type="RefSeq" id="WP_284188304.1">
    <property type="nucleotide sequence ID" value="NZ_BSPX01000038.1"/>
</dbReference>
<organism evidence="2 3">
    <name type="scientific">Zoogloea oryzae</name>
    <dbReference type="NCBI Taxonomy" id="310767"/>
    <lineage>
        <taxon>Bacteria</taxon>
        <taxon>Pseudomonadati</taxon>
        <taxon>Pseudomonadota</taxon>
        <taxon>Betaproteobacteria</taxon>
        <taxon>Rhodocyclales</taxon>
        <taxon>Zoogloeaceae</taxon>
        <taxon>Zoogloea</taxon>
    </lineage>
</organism>
<dbReference type="InterPro" id="IPR032092">
    <property type="entry name" value="PilW"/>
</dbReference>
<reference evidence="3" key="1">
    <citation type="journal article" date="2019" name="Int. J. Syst. Evol. Microbiol.">
        <title>The Global Catalogue of Microorganisms (GCM) 10K type strain sequencing project: providing services to taxonomists for standard genome sequencing and annotation.</title>
        <authorList>
            <consortium name="The Broad Institute Genomics Platform"/>
            <consortium name="The Broad Institute Genome Sequencing Center for Infectious Disease"/>
            <person name="Wu L."/>
            <person name="Ma J."/>
        </authorList>
    </citation>
    <scope>NUCLEOTIDE SEQUENCE [LARGE SCALE GENOMIC DNA]</scope>
    <source>
        <strain evidence="3">NBRC 102407</strain>
    </source>
</reference>
<keyword evidence="3" id="KW-1185">Reference proteome</keyword>
<sequence>MFAPISRPARMKGLTLIELMISLVLGMVLVGGVLVVFLGSQTSYKTSDNLSKMQDSARISFALISHEIREAAGTGCGNGSRLDNAISKRNESILNAAQATTPAWWSVMGNGVMGYDAGTASPAIAIGTGTTQRVSTTDAIQLTGAYGAGFSIDAHSNTGYSFTLNTATSGLNANDVLIACDYKQSTVFNASSVAGKTVTYAAGAGSARNCGIALGYDADNNCSTTAYKYDSLVARLYRFGASTWYIGNGTNGRPSLYRVFLNGNPEEIATGVTDMQIQYLQNGNTAYVDAASVTDWSAVISVRLTLNFEGLDKNIATGGTGDRRISTVATSTIMLRNRTP</sequence>
<evidence type="ECO:0000256" key="1">
    <source>
        <dbReference type="SAM" id="Phobius"/>
    </source>
</evidence>
<proteinExistence type="predicted"/>
<comment type="caution">
    <text evidence="2">The sequence shown here is derived from an EMBL/GenBank/DDBJ whole genome shotgun (WGS) entry which is preliminary data.</text>
</comment>
<dbReference type="Pfam" id="PF07963">
    <property type="entry name" value="N_methyl"/>
    <property type="match status" value="1"/>
</dbReference>
<dbReference type="InterPro" id="IPR012902">
    <property type="entry name" value="N_methyl_site"/>
</dbReference>
<evidence type="ECO:0000313" key="2">
    <source>
        <dbReference type="EMBL" id="GLT23076.1"/>
    </source>
</evidence>